<dbReference type="PANTHER" id="PTHR10819:SF3">
    <property type="entry name" value="PHOSPHOTRIESTERASE-RELATED PROTEIN"/>
    <property type="match status" value="1"/>
</dbReference>
<keyword evidence="1" id="KW-0479">Metal-binding</keyword>
<accession>X1B550</accession>
<dbReference type="GO" id="GO:0008270">
    <property type="term" value="F:zinc ion binding"/>
    <property type="evidence" value="ECO:0007669"/>
    <property type="project" value="InterPro"/>
</dbReference>
<dbReference type="InterPro" id="IPR032466">
    <property type="entry name" value="Metal_Hydrolase"/>
</dbReference>
<feature type="non-terminal residue" evidence="3">
    <location>
        <position position="1"/>
    </location>
</feature>
<dbReference type="SUPFAM" id="SSF51556">
    <property type="entry name" value="Metallo-dependent hydrolases"/>
    <property type="match status" value="1"/>
</dbReference>
<gene>
    <name evidence="3" type="ORF">S01H4_44301</name>
</gene>
<dbReference type="Pfam" id="PF02126">
    <property type="entry name" value="PTE"/>
    <property type="match status" value="1"/>
</dbReference>
<evidence type="ECO:0000313" key="3">
    <source>
        <dbReference type="EMBL" id="GAG90849.1"/>
    </source>
</evidence>
<dbReference type="Gene3D" id="3.20.20.140">
    <property type="entry name" value="Metal-dependent hydrolases"/>
    <property type="match status" value="1"/>
</dbReference>
<name>X1B550_9ZZZZ</name>
<dbReference type="InterPro" id="IPR001559">
    <property type="entry name" value="Phosphotriesterase"/>
</dbReference>
<dbReference type="PANTHER" id="PTHR10819">
    <property type="entry name" value="PHOSPHOTRIESTERASE-RELATED"/>
    <property type="match status" value="1"/>
</dbReference>
<evidence type="ECO:0008006" key="4">
    <source>
        <dbReference type="Google" id="ProtNLM"/>
    </source>
</evidence>
<keyword evidence="2" id="KW-0378">Hydrolase</keyword>
<dbReference type="EMBL" id="BART01024549">
    <property type="protein sequence ID" value="GAG90849.1"/>
    <property type="molecule type" value="Genomic_DNA"/>
</dbReference>
<comment type="caution">
    <text evidence="3">The sequence shown here is derived from an EMBL/GenBank/DDBJ whole genome shotgun (WGS) entry which is preliminary data.</text>
</comment>
<dbReference type="AlphaFoldDB" id="X1B550"/>
<proteinExistence type="predicted"/>
<reference evidence="3" key="1">
    <citation type="journal article" date="2014" name="Front. Microbiol.">
        <title>High frequency of phylogenetically diverse reductive dehalogenase-homologous genes in deep subseafloor sedimentary metagenomes.</title>
        <authorList>
            <person name="Kawai M."/>
            <person name="Futagami T."/>
            <person name="Toyoda A."/>
            <person name="Takaki Y."/>
            <person name="Nishi S."/>
            <person name="Hori S."/>
            <person name="Arai W."/>
            <person name="Tsubouchi T."/>
            <person name="Morono Y."/>
            <person name="Uchiyama I."/>
            <person name="Ito T."/>
            <person name="Fujiyama A."/>
            <person name="Inagaki F."/>
            <person name="Takami H."/>
        </authorList>
    </citation>
    <scope>NUCLEOTIDE SEQUENCE</scope>
    <source>
        <strain evidence="3">Expedition CK06-06</strain>
    </source>
</reference>
<protein>
    <recommendedName>
        <fullName evidence="4">Phosphotriesterase-related protein</fullName>
    </recommendedName>
</protein>
<sequence>EIIKKFCDEGYAKQLLPSNECGMKMHYKRYGGQGYTALQEYWIPIMKEAYGVSQKDINTMFVENPQVALSYSE</sequence>
<organism evidence="3">
    <name type="scientific">marine sediment metagenome</name>
    <dbReference type="NCBI Taxonomy" id="412755"/>
    <lineage>
        <taxon>unclassified sequences</taxon>
        <taxon>metagenomes</taxon>
        <taxon>ecological metagenomes</taxon>
    </lineage>
</organism>
<evidence type="ECO:0000256" key="1">
    <source>
        <dbReference type="ARBA" id="ARBA00022723"/>
    </source>
</evidence>
<evidence type="ECO:0000256" key="2">
    <source>
        <dbReference type="ARBA" id="ARBA00022801"/>
    </source>
</evidence>
<dbReference type="GO" id="GO:0016787">
    <property type="term" value="F:hydrolase activity"/>
    <property type="evidence" value="ECO:0007669"/>
    <property type="project" value="UniProtKB-KW"/>
</dbReference>